<dbReference type="EMBL" id="CACQ02002842">
    <property type="protein sequence ID" value="CCF38165.1"/>
    <property type="molecule type" value="Genomic_DNA"/>
</dbReference>
<dbReference type="VEuPathDB" id="FungiDB:CH63R_01945"/>
<feature type="region of interest" description="Disordered" evidence="1">
    <location>
        <begin position="1"/>
        <end position="128"/>
    </location>
</feature>
<evidence type="ECO:0000313" key="3">
    <source>
        <dbReference type="Proteomes" id="UP000007174"/>
    </source>
</evidence>
<dbReference type="AlphaFoldDB" id="H1VD62"/>
<name>H1VD62_COLHI</name>
<dbReference type="Proteomes" id="UP000007174">
    <property type="component" value="Unassembled WGS sequence"/>
</dbReference>
<dbReference type="HOGENOM" id="CLU_1525035_0_0_1"/>
<accession>H1VD62</accession>
<feature type="compositionally biased region" description="Basic and acidic residues" evidence="1">
    <location>
        <begin position="22"/>
        <end position="31"/>
    </location>
</feature>
<evidence type="ECO:0000256" key="1">
    <source>
        <dbReference type="SAM" id="MobiDB-lite"/>
    </source>
</evidence>
<evidence type="ECO:0000313" key="2">
    <source>
        <dbReference type="EMBL" id="CCF38165.1"/>
    </source>
</evidence>
<proteinExistence type="predicted"/>
<sequence length="176" mass="19107">MHTSSSVPPPFATENPGPKPARRTEHDDTRSRSASSGPSTTGAASWRTSPSMPPPESPAASSRFHSYDPTTPPPYRRFHHRDTPAYVLGPPSPSVSSSSEEITDGAPARPSLTVSRQRRRSVPSSSPHPYTFTPVPFCLDRRARYSGRSVGAGFVGPEDPYLAVGTLRHPQCRCRE</sequence>
<protein>
    <submittedName>
        <fullName evidence="2">Uncharacterized protein</fullName>
    </submittedName>
</protein>
<reference evidence="3" key="1">
    <citation type="journal article" date="2012" name="Nat. Genet.">
        <title>Lifestyle transitions in plant pathogenic Colletotrichum fungi deciphered by genome and transcriptome analyses.</title>
        <authorList>
            <person name="O'Connell R.J."/>
            <person name="Thon M.R."/>
            <person name="Hacquard S."/>
            <person name="Amyotte S.G."/>
            <person name="Kleemann J."/>
            <person name="Torres M.F."/>
            <person name="Damm U."/>
            <person name="Buiate E.A."/>
            <person name="Epstein L."/>
            <person name="Alkan N."/>
            <person name="Altmueller J."/>
            <person name="Alvarado-Balderrama L."/>
            <person name="Bauser C.A."/>
            <person name="Becker C."/>
            <person name="Birren B.W."/>
            <person name="Chen Z."/>
            <person name="Choi J."/>
            <person name="Crouch J.A."/>
            <person name="Duvick J.P."/>
            <person name="Farman M.A."/>
            <person name="Gan P."/>
            <person name="Heiman D."/>
            <person name="Henrissat B."/>
            <person name="Howard R.J."/>
            <person name="Kabbage M."/>
            <person name="Koch C."/>
            <person name="Kracher B."/>
            <person name="Kubo Y."/>
            <person name="Law A.D."/>
            <person name="Lebrun M.-H."/>
            <person name="Lee Y.-H."/>
            <person name="Miyara I."/>
            <person name="Moore N."/>
            <person name="Neumann U."/>
            <person name="Nordstroem K."/>
            <person name="Panaccione D.G."/>
            <person name="Panstruga R."/>
            <person name="Place M."/>
            <person name="Proctor R.H."/>
            <person name="Prusky D."/>
            <person name="Rech G."/>
            <person name="Reinhardt R."/>
            <person name="Rollins J.A."/>
            <person name="Rounsley S."/>
            <person name="Schardl C.L."/>
            <person name="Schwartz D.C."/>
            <person name="Shenoy N."/>
            <person name="Shirasu K."/>
            <person name="Sikhakolli U.R."/>
            <person name="Stueber K."/>
            <person name="Sukno S.A."/>
            <person name="Sweigard J.A."/>
            <person name="Takano Y."/>
            <person name="Takahara H."/>
            <person name="Trail F."/>
            <person name="van der Does H.C."/>
            <person name="Voll L.M."/>
            <person name="Will I."/>
            <person name="Young S."/>
            <person name="Zeng Q."/>
            <person name="Zhang J."/>
            <person name="Zhou S."/>
            <person name="Dickman M.B."/>
            <person name="Schulze-Lefert P."/>
            <person name="Ver Loren van Themaat E."/>
            <person name="Ma L.-J."/>
            <person name="Vaillancourt L.J."/>
        </authorList>
    </citation>
    <scope>NUCLEOTIDE SEQUENCE [LARGE SCALE GENOMIC DNA]</scope>
    <source>
        <strain evidence="3">IMI 349063</strain>
    </source>
</reference>
<feature type="compositionally biased region" description="Low complexity" evidence="1">
    <location>
        <begin position="32"/>
        <end position="45"/>
    </location>
</feature>
<gene>
    <name evidence="2" type="ORF">CH063_09321</name>
</gene>
<organism evidence="2 3">
    <name type="scientific">Colletotrichum higginsianum (strain IMI 349063)</name>
    <name type="common">Crucifer anthracnose fungus</name>
    <dbReference type="NCBI Taxonomy" id="759273"/>
    <lineage>
        <taxon>Eukaryota</taxon>
        <taxon>Fungi</taxon>
        <taxon>Dikarya</taxon>
        <taxon>Ascomycota</taxon>
        <taxon>Pezizomycotina</taxon>
        <taxon>Sordariomycetes</taxon>
        <taxon>Hypocreomycetidae</taxon>
        <taxon>Glomerellales</taxon>
        <taxon>Glomerellaceae</taxon>
        <taxon>Colletotrichum</taxon>
        <taxon>Colletotrichum destructivum species complex</taxon>
    </lineage>
</organism>